<dbReference type="AlphaFoldDB" id="A0A1T4QB60"/>
<gene>
    <name evidence="2" type="ORF">SAMN04488132_10817</name>
</gene>
<dbReference type="SUPFAM" id="SSF53335">
    <property type="entry name" value="S-adenosyl-L-methionine-dependent methyltransferases"/>
    <property type="match status" value="1"/>
</dbReference>
<protein>
    <submittedName>
        <fullName evidence="2">Methyltransferase domain-containing protein</fullName>
    </submittedName>
</protein>
<dbReference type="InterPro" id="IPR029063">
    <property type="entry name" value="SAM-dependent_MTases_sf"/>
</dbReference>
<keyword evidence="2" id="KW-0489">Methyltransferase</keyword>
<dbReference type="EMBL" id="FUWH01000008">
    <property type="protein sequence ID" value="SKA00904.1"/>
    <property type="molecule type" value="Genomic_DNA"/>
</dbReference>
<proteinExistence type="predicted"/>
<feature type="domain" description="Methyltransferase" evidence="1">
    <location>
        <begin position="44"/>
        <end position="142"/>
    </location>
</feature>
<dbReference type="RefSeq" id="WP_078831963.1">
    <property type="nucleotide sequence ID" value="NZ_FUWH01000008.1"/>
</dbReference>
<keyword evidence="3" id="KW-1185">Reference proteome</keyword>
<keyword evidence="2" id="KW-0808">Transferase</keyword>
<accession>A0A1T4QB60</accession>
<dbReference type="STRING" id="413434.SAMN04488132_10817"/>
<dbReference type="OrthoDB" id="9791837at2"/>
<evidence type="ECO:0000313" key="2">
    <source>
        <dbReference type="EMBL" id="SKA00904.1"/>
    </source>
</evidence>
<dbReference type="Proteomes" id="UP000190888">
    <property type="component" value="Unassembled WGS sequence"/>
</dbReference>
<organism evidence="2 3">
    <name type="scientific">Sediminibacterium ginsengisoli</name>
    <dbReference type="NCBI Taxonomy" id="413434"/>
    <lineage>
        <taxon>Bacteria</taxon>
        <taxon>Pseudomonadati</taxon>
        <taxon>Bacteroidota</taxon>
        <taxon>Chitinophagia</taxon>
        <taxon>Chitinophagales</taxon>
        <taxon>Chitinophagaceae</taxon>
        <taxon>Sediminibacterium</taxon>
    </lineage>
</organism>
<evidence type="ECO:0000313" key="3">
    <source>
        <dbReference type="Proteomes" id="UP000190888"/>
    </source>
</evidence>
<dbReference type="GO" id="GO:0008168">
    <property type="term" value="F:methyltransferase activity"/>
    <property type="evidence" value="ECO:0007669"/>
    <property type="project" value="UniProtKB-KW"/>
</dbReference>
<evidence type="ECO:0000259" key="1">
    <source>
        <dbReference type="Pfam" id="PF13847"/>
    </source>
</evidence>
<reference evidence="2 3" key="1">
    <citation type="submission" date="2017-02" db="EMBL/GenBank/DDBJ databases">
        <authorList>
            <person name="Peterson S.W."/>
        </authorList>
    </citation>
    <scope>NUCLEOTIDE SEQUENCE [LARGE SCALE GENOMIC DNA]</scope>
    <source>
        <strain evidence="2 3">DSM 22335</strain>
    </source>
</reference>
<dbReference type="Gene3D" id="3.40.50.150">
    <property type="entry name" value="Vaccinia Virus protein VP39"/>
    <property type="match status" value="1"/>
</dbReference>
<sequence>MQFRAHNILLADGRKTRGDNMLLADTVFMQAIRTTIKKQLPQAENLKAVDLACLEGGFSVELARMGFDTLGIDARKENLINANFVKFTTGLNNLNFVLDDVRNLERYGTFDLVLCTGILYHLDQPAEFLKMLYRQTRHTLVLYSFYAPGFDLAYDVRSEITRLRKKLRPGRKKKNISEIYQEIGITADERSSTPSYASHIKGTKLGWLTRNEGYAGRWYREWDKDISREKVEGKIQTAYSNHRSFWFTKEELLRAVRDAGFRNVEEQTMPLGDFHEKYPEHFYGRSLLVAMK</sequence>
<dbReference type="Pfam" id="PF13847">
    <property type="entry name" value="Methyltransf_31"/>
    <property type="match status" value="1"/>
</dbReference>
<name>A0A1T4QB60_9BACT</name>
<dbReference type="GO" id="GO:0032259">
    <property type="term" value="P:methylation"/>
    <property type="evidence" value="ECO:0007669"/>
    <property type="project" value="UniProtKB-KW"/>
</dbReference>
<dbReference type="CDD" id="cd02440">
    <property type="entry name" value="AdoMet_MTases"/>
    <property type="match status" value="1"/>
</dbReference>
<dbReference type="InterPro" id="IPR025714">
    <property type="entry name" value="Methyltranfer_dom"/>
</dbReference>